<dbReference type="EMBL" id="CM029042">
    <property type="protein sequence ID" value="KAG2621925.1"/>
    <property type="molecule type" value="Genomic_DNA"/>
</dbReference>
<dbReference type="PANTHER" id="PTHR10292">
    <property type="entry name" value="CLATHRIN HEAVY CHAIN RELATED"/>
    <property type="match status" value="1"/>
</dbReference>
<protein>
    <submittedName>
        <fullName evidence="1">Uncharacterized protein</fullName>
    </submittedName>
</protein>
<organism evidence="1 2">
    <name type="scientific">Panicum virgatum</name>
    <name type="common">Blackwell switchgrass</name>
    <dbReference type="NCBI Taxonomy" id="38727"/>
    <lineage>
        <taxon>Eukaryota</taxon>
        <taxon>Viridiplantae</taxon>
        <taxon>Streptophyta</taxon>
        <taxon>Embryophyta</taxon>
        <taxon>Tracheophyta</taxon>
        <taxon>Spermatophyta</taxon>
        <taxon>Magnoliopsida</taxon>
        <taxon>Liliopsida</taxon>
        <taxon>Poales</taxon>
        <taxon>Poaceae</taxon>
        <taxon>PACMAD clade</taxon>
        <taxon>Panicoideae</taxon>
        <taxon>Panicodae</taxon>
        <taxon>Paniceae</taxon>
        <taxon>Panicinae</taxon>
        <taxon>Panicum</taxon>
        <taxon>Panicum sect. Hiantes</taxon>
    </lineage>
</organism>
<name>A0A8T0ULF6_PANVG</name>
<dbReference type="EMBL" id="CM029042">
    <property type="protein sequence ID" value="KAG2621926.1"/>
    <property type="molecule type" value="Genomic_DNA"/>
</dbReference>
<dbReference type="GO" id="GO:0071439">
    <property type="term" value="C:clathrin complex"/>
    <property type="evidence" value="ECO:0007669"/>
    <property type="project" value="TreeGrafter"/>
</dbReference>
<evidence type="ECO:0000313" key="1">
    <source>
        <dbReference type="EMBL" id="KAG2621926.1"/>
    </source>
</evidence>
<dbReference type="EMBL" id="CM029042">
    <property type="protein sequence ID" value="KAG2621927.1"/>
    <property type="molecule type" value="Genomic_DNA"/>
</dbReference>
<dbReference type="GO" id="GO:0030130">
    <property type="term" value="C:clathrin coat of trans-Golgi network vesicle"/>
    <property type="evidence" value="ECO:0007669"/>
    <property type="project" value="InterPro"/>
</dbReference>
<dbReference type="Pfam" id="PF01394">
    <property type="entry name" value="Clathrin_propel"/>
    <property type="match status" value="1"/>
</dbReference>
<keyword evidence="2" id="KW-1185">Reference proteome</keyword>
<dbReference type="GO" id="GO:0032051">
    <property type="term" value="F:clathrin light chain binding"/>
    <property type="evidence" value="ECO:0007669"/>
    <property type="project" value="TreeGrafter"/>
</dbReference>
<dbReference type="GO" id="GO:0009506">
    <property type="term" value="C:plasmodesma"/>
    <property type="evidence" value="ECO:0007669"/>
    <property type="project" value="TreeGrafter"/>
</dbReference>
<dbReference type="GO" id="GO:0005198">
    <property type="term" value="F:structural molecule activity"/>
    <property type="evidence" value="ECO:0007669"/>
    <property type="project" value="InterPro"/>
</dbReference>
<dbReference type="InterPro" id="IPR016025">
    <property type="entry name" value="Clathrin_H-chain_N"/>
</dbReference>
<dbReference type="GO" id="GO:0030132">
    <property type="term" value="C:clathrin coat of coated pit"/>
    <property type="evidence" value="ECO:0007669"/>
    <property type="project" value="InterPro"/>
</dbReference>
<dbReference type="GO" id="GO:0009507">
    <property type="term" value="C:chloroplast"/>
    <property type="evidence" value="ECO:0007669"/>
    <property type="project" value="TreeGrafter"/>
</dbReference>
<dbReference type="InterPro" id="IPR022365">
    <property type="entry name" value="Clathrin_H-chain_propeller_rpt"/>
</dbReference>
<dbReference type="SUPFAM" id="SSF50989">
    <property type="entry name" value="Clathrin heavy-chain terminal domain"/>
    <property type="match status" value="1"/>
</dbReference>
<dbReference type="Gene3D" id="2.130.10.110">
    <property type="entry name" value="Clathrin heavy-chain terminal domain"/>
    <property type="match status" value="2"/>
</dbReference>
<evidence type="ECO:0000313" key="2">
    <source>
        <dbReference type="Proteomes" id="UP000823388"/>
    </source>
</evidence>
<dbReference type="AlphaFoldDB" id="A0A8T0ULF6"/>
<dbReference type="Proteomes" id="UP000823388">
    <property type="component" value="Chromosome 3N"/>
</dbReference>
<reference evidence="1 2" key="1">
    <citation type="submission" date="2020-05" db="EMBL/GenBank/DDBJ databases">
        <title>WGS assembly of Panicum virgatum.</title>
        <authorList>
            <person name="Lovell J.T."/>
            <person name="Jenkins J."/>
            <person name="Shu S."/>
            <person name="Juenger T.E."/>
            <person name="Schmutz J."/>
        </authorList>
    </citation>
    <scope>NUCLEOTIDE SEQUENCE</scope>
    <source>
        <strain evidence="1">AP13</strain>
        <strain evidence="2">cv. AP13</strain>
    </source>
</reference>
<gene>
    <name evidence="1" type="ORF">PVAP13_3NG298306</name>
</gene>
<proteinExistence type="predicted"/>
<sequence length="183" mass="20533">MSDQVVFWNWTNSKLLGSVTQASVYHWSIDGDSEPAKMFDRTANLANNQIIDYRCDPMKKWLVLIGIAPGTPERPQLVKGNMQLFSVDQQRSQALEAHAACFATFKVSHKYGLINVIKKLGLLFVYELETTVAVYRNRISPDHIFLTEEPSSTGGFYAINRRGQVLHATVNDVTVVPFVSGQV</sequence>
<comment type="caution">
    <text evidence="1">The sequence shown here is derived from an EMBL/GenBank/DDBJ whole genome shotgun (WGS) entry which is preliminary data.</text>
</comment>
<accession>A0A8T0ULF6</accession>
<dbReference type="GO" id="GO:0006886">
    <property type="term" value="P:intracellular protein transport"/>
    <property type="evidence" value="ECO:0007669"/>
    <property type="project" value="InterPro"/>
</dbReference>
<dbReference type="GO" id="GO:0006898">
    <property type="term" value="P:receptor-mediated endocytosis"/>
    <property type="evidence" value="ECO:0007669"/>
    <property type="project" value="TreeGrafter"/>
</dbReference>
<dbReference type="PANTHER" id="PTHR10292:SF1">
    <property type="entry name" value="CLATHRIN HEAVY CHAIN"/>
    <property type="match status" value="1"/>
</dbReference>